<dbReference type="InterPro" id="IPR010730">
    <property type="entry name" value="HET"/>
</dbReference>
<dbReference type="PANTHER" id="PTHR10622:SF12">
    <property type="entry name" value="HET DOMAIN-CONTAINING PROTEIN"/>
    <property type="match status" value="1"/>
</dbReference>
<proteinExistence type="predicted"/>
<protein>
    <submittedName>
        <fullName evidence="3">Heterokaryon incompatibility protein-domain-containing protein</fullName>
    </submittedName>
</protein>
<dbReference type="Pfam" id="PF26640">
    <property type="entry name" value="DUF8212"/>
    <property type="match status" value="1"/>
</dbReference>
<gene>
    <name evidence="3" type="ORF">EDB81DRAFT_765002</name>
</gene>
<evidence type="ECO:0000259" key="1">
    <source>
        <dbReference type="Pfam" id="PF06985"/>
    </source>
</evidence>
<comment type="caution">
    <text evidence="3">The sequence shown here is derived from an EMBL/GenBank/DDBJ whole genome shotgun (WGS) entry which is preliminary data.</text>
</comment>
<evidence type="ECO:0000313" key="3">
    <source>
        <dbReference type="EMBL" id="KAH7125907.1"/>
    </source>
</evidence>
<evidence type="ECO:0000259" key="2">
    <source>
        <dbReference type="Pfam" id="PF26640"/>
    </source>
</evidence>
<reference evidence="3" key="1">
    <citation type="journal article" date="2021" name="Nat. Commun.">
        <title>Genetic determinants of endophytism in the Arabidopsis root mycobiome.</title>
        <authorList>
            <person name="Mesny F."/>
            <person name="Miyauchi S."/>
            <person name="Thiergart T."/>
            <person name="Pickel B."/>
            <person name="Atanasova L."/>
            <person name="Karlsson M."/>
            <person name="Huettel B."/>
            <person name="Barry K.W."/>
            <person name="Haridas S."/>
            <person name="Chen C."/>
            <person name="Bauer D."/>
            <person name="Andreopoulos W."/>
            <person name="Pangilinan J."/>
            <person name="LaButti K."/>
            <person name="Riley R."/>
            <person name="Lipzen A."/>
            <person name="Clum A."/>
            <person name="Drula E."/>
            <person name="Henrissat B."/>
            <person name="Kohler A."/>
            <person name="Grigoriev I.V."/>
            <person name="Martin F.M."/>
            <person name="Hacquard S."/>
        </authorList>
    </citation>
    <scope>NUCLEOTIDE SEQUENCE</scope>
    <source>
        <strain evidence="3">MPI-CAGE-AT-0147</strain>
    </source>
</reference>
<feature type="domain" description="DUF8212" evidence="2">
    <location>
        <begin position="249"/>
        <end position="279"/>
    </location>
</feature>
<organism evidence="3 4">
    <name type="scientific">Dactylonectria macrodidyma</name>
    <dbReference type="NCBI Taxonomy" id="307937"/>
    <lineage>
        <taxon>Eukaryota</taxon>
        <taxon>Fungi</taxon>
        <taxon>Dikarya</taxon>
        <taxon>Ascomycota</taxon>
        <taxon>Pezizomycotina</taxon>
        <taxon>Sordariomycetes</taxon>
        <taxon>Hypocreomycetidae</taxon>
        <taxon>Hypocreales</taxon>
        <taxon>Nectriaceae</taxon>
        <taxon>Dactylonectria</taxon>
    </lineage>
</organism>
<keyword evidence="4" id="KW-1185">Reference proteome</keyword>
<dbReference type="InterPro" id="IPR058525">
    <property type="entry name" value="DUF8212"/>
</dbReference>
<dbReference type="Proteomes" id="UP000738349">
    <property type="component" value="Unassembled WGS sequence"/>
</dbReference>
<dbReference type="PANTHER" id="PTHR10622">
    <property type="entry name" value="HET DOMAIN-CONTAINING PROTEIN"/>
    <property type="match status" value="1"/>
</dbReference>
<sequence length="548" mass="61716">MRLINTYSLKLESFFGHVAPPYAILSHTWGEDECTFDYMRRGSDPNLKNPAMGVLKILNTCRQARRAGLHYAWVDTCCIDKSNSTELFEAINSMFKWYNNSAACYVFMGDVVLEADGTMAGFHNSRWFTRGWTLQEMIAPHEVEFFDRDWHSLGHRHELVAILHQLTHVFYPILARQHCRSSGGYYPGIHCRTCKNEDTLLHALDQVSIAGKMKWAANRLTTREEDMAYSLMGLFGVAMPLLYGEGKIAFQRLQQEILKIAPDQSILTWTAPPCQTAARLLASYLPERPSAFQIEAHHRQDWRLGATDIAATMQGLEVDVRIGPCVVRARASGGETLMGYHNLFLAALGCTIEADYLVRVAILVEPICPDSPIRGFRRRHQNSIVILRPGTKPEFLGSLCTNSFFLDSQVGSVSVECDVMKFTPQRILLPSRLSQHDNFADAPQLKLAVRGCDMSYLRAIHPQLFRHEILVPDEEFPPAPTIGNRVIYGVLFFSDGKSGFFVLWGVKNPGDWEPTTTQCKFTFQNRISVSAPRSKVMSSWGGGITPSV</sequence>
<name>A0A9P9DVS8_9HYPO</name>
<dbReference type="OrthoDB" id="20872at2759"/>
<accession>A0A9P9DVS8</accession>
<evidence type="ECO:0000313" key="4">
    <source>
        <dbReference type="Proteomes" id="UP000738349"/>
    </source>
</evidence>
<dbReference type="Pfam" id="PF06985">
    <property type="entry name" value="HET"/>
    <property type="match status" value="1"/>
</dbReference>
<feature type="domain" description="Heterokaryon incompatibility" evidence="1">
    <location>
        <begin position="22"/>
        <end position="110"/>
    </location>
</feature>
<dbReference type="EMBL" id="JAGMUV010000020">
    <property type="protein sequence ID" value="KAH7125907.1"/>
    <property type="molecule type" value="Genomic_DNA"/>
</dbReference>
<dbReference type="AlphaFoldDB" id="A0A9P9DVS8"/>